<proteinExistence type="predicted"/>
<dbReference type="AlphaFoldDB" id="A0A1T4JKT9"/>
<dbReference type="Proteomes" id="UP000190092">
    <property type="component" value="Unassembled WGS sequence"/>
</dbReference>
<sequence>MRPAAGPAIDPVVTAVIASRIDGIVREMTNTLLRAARSAVISSARDFSCGICTGDNQLLACVEGLPIHIFGVHEQARAMTLAHPTLSEGDAFLHNDPYTGNTHPADHTFLVPVFVDGEHLFTTVAKAHQADIGNSIPSTYHAGAADVYQEGALIFPSVRIQRDYRMIEDVVRMARSRIRVPGQWYGDFLAGLGAARIGERRLKELCAKFGTDTIKRFVVDWLDYSEQRMATALRRLPAARLVNSGRHDPFMPMLPDGIALHVDIDIDPQEARVTVDLRDNPDNVEAGLNLSEACTTSAVLTGVFNSLDPGIPKNSGSFRRVEVLMRTGSVVGRPRFPHSCSLATTNVADRLVNCTGAAFAQLGDSHGIAEGGLGMGVAFAVISGKDHRAGDDAYINQLIIANNGGPASPQADGWPNYGLPVDSGVVFRDSVEIDELKHPIEFRHLRLIPGSGGAGRFRGAPGGDVAFGPKEHPITVIYPCDGQHVPPRGVRGGQDGQLAEGWRISANGHTEKLDNVVQIEIAKGETIRGIDCSGGGYGDPLTRDPRRVLHDVLERWETSDRARTIYGVVLTGSIETETLAVDGEATLRLRRELQAARPS</sequence>
<organism evidence="2 3">
    <name type="scientific">Enhydrobacter aerosaccus</name>
    <dbReference type="NCBI Taxonomy" id="225324"/>
    <lineage>
        <taxon>Bacteria</taxon>
        <taxon>Pseudomonadati</taxon>
        <taxon>Pseudomonadota</taxon>
        <taxon>Alphaproteobacteria</taxon>
        <taxon>Hyphomicrobiales</taxon>
        <taxon>Enhydrobacter</taxon>
    </lineage>
</organism>
<dbReference type="STRING" id="225324.SAMN02745126_00084"/>
<gene>
    <name evidence="2" type="ORF">SAMN02745126_00084</name>
</gene>
<dbReference type="GO" id="GO:0006749">
    <property type="term" value="P:glutathione metabolic process"/>
    <property type="evidence" value="ECO:0007669"/>
    <property type="project" value="TreeGrafter"/>
</dbReference>
<dbReference type="EMBL" id="FUWJ01000001">
    <property type="protein sequence ID" value="SJZ30820.1"/>
    <property type="molecule type" value="Genomic_DNA"/>
</dbReference>
<dbReference type="InterPro" id="IPR003692">
    <property type="entry name" value="Hydantoinase_B"/>
</dbReference>
<feature type="domain" description="Hydantoinase B/oxoprolinase" evidence="1">
    <location>
        <begin position="10"/>
        <end position="540"/>
    </location>
</feature>
<name>A0A1T4JKT9_9HYPH</name>
<dbReference type="GO" id="GO:0017168">
    <property type="term" value="F:5-oxoprolinase (ATP-hydrolyzing) activity"/>
    <property type="evidence" value="ECO:0007669"/>
    <property type="project" value="TreeGrafter"/>
</dbReference>
<dbReference type="InterPro" id="IPR045079">
    <property type="entry name" value="Oxoprolinase-like"/>
</dbReference>
<dbReference type="OrthoDB" id="9761586at2"/>
<reference evidence="3" key="1">
    <citation type="submission" date="2017-02" db="EMBL/GenBank/DDBJ databases">
        <authorList>
            <person name="Varghese N."/>
            <person name="Submissions S."/>
        </authorList>
    </citation>
    <scope>NUCLEOTIDE SEQUENCE [LARGE SCALE GENOMIC DNA]</scope>
    <source>
        <strain evidence="3">ATCC 27094</strain>
    </source>
</reference>
<protein>
    <submittedName>
        <fullName evidence="2">N-methylhydantoinase B</fullName>
    </submittedName>
</protein>
<dbReference type="Pfam" id="PF02538">
    <property type="entry name" value="Hydantoinase_B"/>
    <property type="match status" value="1"/>
</dbReference>
<evidence type="ECO:0000313" key="2">
    <source>
        <dbReference type="EMBL" id="SJZ30820.1"/>
    </source>
</evidence>
<keyword evidence="3" id="KW-1185">Reference proteome</keyword>
<accession>A0A1T4JKT9</accession>
<evidence type="ECO:0000259" key="1">
    <source>
        <dbReference type="Pfam" id="PF02538"/>
    </source>
</evidence>
<dbReference type="PANTHER" id="PTHR11365">
    <property type="entry name" value="5-OXOPROLINASE RELATED"/>
    <property type="match status" value="1"/>
</dbReference>
<dbReference type="GO" id="GO:0005829">
    <property type="term" value="C:cytosol"/>
    <property type="evidence" value="ECO:0007669"/>
    <property type="project" value="TreeGrafter"/>
</dbReference>
<dbReference type="PANTHER" id="PTHR11365:SF23">
    <property type="entry name" value="HYPOTHETICAL 5-OXOPROLINASE (EUROFUNG)-RELATED"/>
    <property type="match status" value="1"/>
</dbReference>
<evidence type="ECO:0000313" key="3">
    <source>
        <dbReference type="Proteomes" id="UP000190092"/>
    </source>
</evidence>
<dbReference type="RefSeq" id="WP_085931861.1">
    <property type="nucleotide sequence ID" value="NZ_FUWJ01000001.1"/>
</dbReference>